<keyword evidence="4 7" id="KW-1133">Transmembrane helix</keyword>
<feature type="region of interest" description="Disordered" evidence="6">
    <location>
        <begin position="218"/>
        <end position="256"/>
    </location>
</feature>
<evidence type="ECO:0000256" key="3">
    <source>
        <dbReference type="ARBA" id="ARBA00022692"/>
    </source>
</evidence>
<feature type="compositionally biased region" description="Basic and acidic residues" evidence="6">
    <location>
        <begin position="218"/>
        <end position="230"/>
    </location>
</feature>
<dbReference type="InterPro" id="IPR011577">
    <property type="entry name" value="Cyt_b561_bac/Ni-Hgenase"/>
</dbReference>
<evidence type="ECO:0000256" key="7">
    <source>
        <dbReference type="SAM" id="Phobius"/>
    </source>
</evidence>
<dbReference type="GO" id="GO:0009055">
    <property type="term" value="F:electron transfer activity"/>
    <property type="evidence" value="ECO:0007669"/>
    <property type="project" value="InterPro"/>
</dbReference>
<reference evidence="9" key="1">
    <citation type="submission" date="2020-09" db="EMBL/GenBank/DDBJ databases">
        <authorList>
            <person name="Kim M.K."/>
        </authorList>
    </citation>
    <scope>NUCLEOTIDE SEQUENCE</scope>
    <source>
        <strain evidence="9">BT702</strain>
    </source>
</reference>
<gene>
    <name evidence="9" type="ORF">IC229_11165</name>
</gene>
<keyword evidence="2" id="KW-1003">Cell membrane</keyword>
<dbReference type="InterPro" id="IPR051542">
    <property type="entry name" value="Hydrogenase_cytochrome"/>
</dbReference>
<dbReference type="GO" id="GO:0020037">
    <property type="term" value="F:heme binding"/>
    <property type="evidence" value="ECO:0007669"/>
    <property type="project" value="TreeGrafter"/>
</dbReference>
<evidence type="ECO:0000256" key="5">
    <source>
        <dbReference type="ARBA" id="ARBA00023136"/>
    </source>
</evidence>
<evidence type="ECO:0000313" key="10">
    <source>
        <dbReference type="Proteomes" id="UP000598820"/>
    </source>
</evidence>
<dbReference type="PANTHER" id="PTHR30485">
    <property type="entry name" value="NI/FE-HYDROGENASE 1 B-TYPE CYTOCHROME SUBUNIT"/>
    <property type="match status" value="1"/>
</dbReference>
<dbReference type="Gene3D" id="1.20.950.20">
    <property type="entry name" value="Transmembrane di-heme cytochromes, Chain C"/>
    <property type="match status" value="1"/>
</dbReference>
<keyword evidence="5 7" id="KW-0472">Membrane</keyword>
<evidence type="ECO:0000313" key="9">
    <source>
        <dbReference type="EMBL" id="MBD2701198.1"/>
    </source>
</evidence>
<feature type="transmembrane region" description="Helical" evidence="7">
    <location>
        <begin position="137"/>
        <end position="157"/>
    </location>
</feature>
<evidence type="ECO:0000256" key="2">
    <source>
        <dbReference type="ARBA" id="ARBA00022475"/>
    </source>
</evidence>
<feature type="domain" description="Cytochrome b561 bacterial/Ni-hydrogenase" evidence="8">
    <location>
        <begin position="8"/>
        <end position="211"/>
    </location>
</feature>
<evidence type="ECO:0000256" key="6">
    <source>
        <dbReference type="SAM" id="MobiDB-lite"/>
    </source>
</evidence>
<feature type="transmembrane region" description="Helical" evidence="7">
    <location>
        <begin position="71"/>
        <end position="91"/>
    </location>
</feature>
<feature type="compositionally biased region" description="Pro residues" evidence="6">
    <location>
        <begin position="246"/>
        <end position="256"/>
    </location>
</feature>
<dbReference type="Pfam" id="PF01292">
    <property type="entry name" value="Ni_hydr_CYTB"/>
    <property type="match status" value="1"/>
</dbReference>
<dbReference type="Proteomes" id="UP000598820">
    <property type="component" value="Unassembled WGS sequence"/>
</dbReference>
<dbReference type="GO" id="GO:0005886">
    <property type="term" value="C:plasma membrane"/>
    <property type="evidence" value="ECO:0007669"/>
    <property type="project" value="UniProtKB-SubCell"/>
</dbReference>
<accession>A0A926XV90</accession>
<evidence type="ECO:0000256" key="4">
    <source>
        <dbReference type="ARBA" id="ARBA00022989"/>
    </source>
</evidence>
<sequence>MKRIVHKHPLAIRWFHWINFPVLFVMIWSGLLIYWAYDPYKIQIGDYTLISFFPDGFYKFLGVQRRLAEGMAWHFVFQWLFILNGVLYVGYTFISGEWRHLVPDRNSFREAIQVTLYDLGLRKTQPPFIKYNGAQKITYFSIMIMGVGSVFTGYAIYKPTQFSWLTSLLGGYEAARLEHFILTLGYVVFFVIHIVQVIRAGWSNFQSMVTGFEIVKPNDPDRPLMNKPVDDQPDTPTKPIDSPVEPVAPPIKPALS</sequence>
<dbReference type="RefSeq" id="WP_190887048.1">
    <property type="nucleotide sequence ID" value="NZ_JACWZY010000007.1"/>
</dbReference>
<dbReference type="GO" id="GO:0022904">
    <property type="term" value="P:respiratory electron transport chain"/>
    <property type="evidence" value="ECO:0007669"/>
    <property type="project" value="InterPro"/>
</dbReference>
<dbReference type="EMBL" id="JACWZY010000007">
    <property type="protein sequence ID" value="MBD2701198.1"/>
    <property type="molecule type" value="Genomic_DNA"/>
</dbReference>
<keyword evidence="10" id="KW-1185">Reference proteome</keyword>
<dbReference type="AlphaFoldDB" id="A0A926XV90"/>
<evidence type="ECO:0000256" key="1">
    <source>
        <dbReference type="ARBA" id="ARBA00004651"/>
    </source>
</evidence>
<keyword evidence="3 7" id="KW-0812">Transmembrane</keyword>
<organism evidence="9 10">
    <name type="scientific">Spirosoma profusum</name>
    <dbReference type="NCBI Taxonomy" id="2771354"/>
    <lineage>
        <taxon>Bacteria</taxon>
        <taxon>Pseudomonadati</taxon>
        <taxon>Bacteroidota</taxon>
        <taxon>Cytophagia</taxon>
        <taxon>Cytophagales</taxon>
        <taxon>Cytophagaceae</taxon>
        <taxon>Spirosoma</taxon>
    </lineage>
</organism>
<proteinExistence type="predicted"/>
<name>A0A926XV90_9BACT</name>
<evidence type="ECO:0000259" key="8">
    <source>
        <dbReference type="Pfam" id="PF01292"/>
    </source>
</evidence>
<dbReference type="InterPro" id="IPR016174">
    <property type="entry name" value="Di-haem_cyt_TM"/>
</dbReference>
<feature type="transmembrane region" description="Helical" evidence="7">
    <location>
        <begin position="12"/>
        <end position="37"/>
    </location>
</feature>
<feature type="transmembrane region" description="Helical" evidence="7">
    <location>
        <begin position="177"/>
        <end position="198"/>
    </location>
</feature>
<comment type="subcellular location">
    <subcellularLocation>
        <location evidence="1">Cell membrane</location>
        <topology evidence="1">Multi-pass membrane protein</topology>
    </subcellularLocation>
</comment>
<protein>
    <submittedName>
        <fullName evidence="9">Cytochrome b/b6 domain-containing protein</fullName>
    </submittedName>
</protein>
<comment type="caution">
    <text evidence="9">The sequence shown here is derived from an EMBL/GenBank/DDBJ whole genome shotgun (WGS) entry which is preliminary data.</text>
</comment>
<dbReference type="SUPFAM" id="SSF81342">
    <property type="entry name" value="Transmembrane di-heme cytochromes"/>
    <property type="match status" value="1"/>
</dbReference>
<dbReference type="PANTHER" id="PTHR30485:SF1">
    <property type="entry name" value="CYTOCHROME YDHU-RELATED"/>
    <property type="match status" value="1"/>
</dbReference>